<dbReference type="PANTHER" id="PTHR30096:SF0">
    <property type="entry name" value="4,5-DOPA DIOXYGENASE EXTRADIOL-LIKE PROTEIN"/>
    <property type="match status" value="1"/>
</dbReference>
<sequence length="279" mass="30640">MKWQPACSILNNMNKALSPIVMPALFVGHGLAINAALNNDFTESLRSLRTRLPSPDAIAVISAHWSTPEVRVTSSPFPKQIFDSIEFQEELYAISYAPPGKPDLADTICSLLLTAGINAKSDSTRGIDYGAWGILVHLFPEAQIPVVEISLSYHIDTKKIVNVGKALAQLRNERILLIGSGALVQNLYKISKNIKAKPYPWALEADRKIAAIIQAGDASALSEFALRNLERSPAMPTPEHILPAIAILAMKEKDDRISFFHESFQNASISMRSFIIEHG</sequence>
<dbReference type="EMBL" id="FWDM01000020">
    <property type="protein sequence ID" value="SLM13040.1"/>
    <property type="molecule type" value="Genomic_DNA"/>
</dbReference>
<comment type="cofactor">
    <cofactor evidence="1">
        <name>Zn(2+)</name>
        <dbReference type="ChEBI" id="CHEBI:29105"/>
    </cofactor>
</comment>
<dbReference type="AlphaFoldDB" id="A0A3P3XIQ9"/>
<feature type="domain" description="Extradiol ring-cleavage dioxygenase class III enzyme subunit B" evidence="6">
    <location>
        <begin position="43"/>
        <end position="269"/>
    </location>
</feature>
<dbReference type="InterPro" id="IPR014436">
    <property type="entry name" value="Extradiol_dOase_DODA"/>
</dbReference>
<keyword evidence="3" id="KW-0479">Metal-binding</keyword>
<keyword evidence="5" id="KW-0560">Oxidoreductase</keyword>
<organism evidence="7">
    <name type="scientific">uncultured spirochete</name>
    <dbReference type="NCBI Taxonomy" id="156406"/>
    <lineage>
        <taxon>Bacteria</taxon>
        <taxon>Pseudomonadati</taxon>
        <taxon>Spirochaetota</taxon>
        <taxon>Spirochaetia</taxon>
        <taxon>Spirochaetales</taxon>
        <taxon>environmental samples</taxon>
    </lineage>
</organism>
<dbReference type="GO" id="GO:0008198">
    <property type="term" value="F:ferrous iron binding"/>
    <property type="evidence" value="ECO:0007669"/>
    <property type="project" value="InterPro"/>
</dbReference>
<gene>
    <name evidence="7" type="ORF">SPIROBIBN47_270058</name>
</gene>
<protein>
    <recommendedName>
        <fullName evidence="6">Extradiol ring-cleavage dioxygenase class III enzyme subunit B domain-containing protein</fullName>
    </recommendedName>
</protein>
<dbReference type="Gene3D" id="3.40.830.10">
    <property type="entry name" value="LigB-like"/>
    <property type="match status" value="1"/>
</dbReference>
<reference evidence="7" key="1">
    <citation type="submission" date="2017-02" db="EMBL/GenBank/DDBJ databases">
        <authorList>
            <person name="Regsiter A."/>
            <person name="William W."/>
        </authorList>
    </citation>
    <scope>NUCLEOTIDE SEQUENCE</scope>
    <source>
        <strain evidence="7">Bib</strain>
    </source>
</reference>
<keyword evidence="4" id="KW-0862">Zinc</keyword>
<comment type="similarity">
    <text evidence="2">Belongs to the DODA-type extradiol aromatic ring-opening dioxygenase family.</text>
</comment>
<evidence type="ECO:0000256" key="1">
    <source>
        <dbReference type="ARBA" id="ARBA00001947"/>
    </source>
</evidence>
<dbReference type="SUPFAM" id="SSF53213">
    <property type="entry name" value="LigB-like"/>
    <property type="match status" value="1"/>
</dbReference>
<evidence type="ECO:0000313" key="7">
    <source>
        <dbReference type="EMBL" id="SLM13040.1"/>
    </source>
</evidence>
<evidence type="ECO:0000259" key="6">
    <source>
        <dbReference type="Pfam" id="PF02900"/>
    </source>
</evidence>
<evidence type="ECO:0000256" key="3">
    <source>
        <dbReference type="ARBA" id="ARBA00022723"/>
    </source>
</evidence>
<dbReference type="InterPro" id="IPR004183">
    <property type="entry name" value="Xdiol_dOase_suB"/>
</dbReference>
<dbReference type="CDD" id="cd07363">
    <property type="entry name" value="45_DOPA_Dioxygenase"/>
    <property type="match status" value="1"/>
</dbReference>
<dbReference type="GO" id="GO:0016702">
    <property type="term" value="F:oxidoreductase activity, acting on single donors with incorporation of molecular oxygen, incorporation of two atoms of oxygen"/>
    <property type="evidence" value="ECO:0007669"/>
    <property type="project" value="UniProtKB-ARBA"/>
</dbReference>
<accession>A0A3P3XIQ9</accession>
<proteinExistence type="inferred from homology"/>
<evidence type="ECO:0000256" key="4">
    <source>
        <dbReference type="ARBA" id="ARBA00022833"/>
    </source>
</evidence>
<dbReference type="Pfam" id="PF02900">
    <property type="entry name" value="LigB"/>
    <property type="match status" value="1"/>
</dbReference>
<evidence type="ECO:0000256" key="2">
    <source>
        <dbReference type="ARBA" id="ARBA00007581"/>
    </source>
</evidence>
<dbReference type="GO" id="GO:0008270">
    <property type="term" value="F:zinc ion binding"/>
    <property type="evidence" value="ECO:0007669"/>
    <property type="project" value="InterPro"/>
</dbReference>
<name>A0A3P3XIQ9_9SPIR</name>
<dbReference type="PANTHER" id="PTHR30096">
    <property type="entry name" value="4,5-DOPA DIOXYGENASE EXTRADIOL-LIKE PROTEIN"/>
    <property type="match status" value="1"/>
</dbReference>
<evidence type="ECO:0000256" key="5">
    <source>
        <dbReference type="ARBA" id="ARBA00023002"/>
    </source>
</evidence>
<dbReference type="PIRSF" id="PIRSF006157">
    <property type="entry name" value="Doxgns_DODA"/>
    <property type="match status" value="1"/>
</dbReference>